<dbReference type="InParanoid" id="A0A482XI46"/>
<evidence type="ECO:0000313" key="6">
    <source>
        <dbReference type="EMBL" id="RZF45317.1"/>
    </source>
</evidence>
<evidence type="ECO:0000256" key="1">
    <source>
        <dbReference type="ARBA" id="ARBA00022737"/>
    </source>
</evidence>
<dbReference type="STRING" id="195883.A0A482XI46"/>
<dbReference type="PROSITE" id="PS50082">
    <property type="entry name" value="WD_REPEATS_2"/>
    <property type="match status" value="2"/>
</dbReference>
<dbReference type="Gene3D" id="2.130.10.30">
    <property type="entry name" value="Regulator of chromosome condensation 1/beta-lactamase-inhibitor protein II"/>
    <property type="match status" value="1"/>
</dbReference>
<reference evidence="6 7" key="1">
    <citation type="journal article" date="2017" name="Gigascience">
        <title>Genome sequence of the small brown planthopper, Laodelphax striatellus.</title>
        <authorList>
            <person name="Zhu J."/>
            <person name="Jiang F."/>
            <person name="Wang X."/>
            <person name="Yang P."/>
            <person name="Bao Y."/>
            <person name="Zhao W."/>
            <person name="Wang W."/>
            <person name="Lu H."/>
            <person name="Wang Q."/>
            <person name="Cui N."/>
            <person name="Li J."/>
            <person name="Chen X."/>
            <person name="Luo L."/>
            <person name="Yu J."/>
            <person name="Kang L."/>
            <person name="Cui F."/>
        </authorList>
    </citation>
    <scope>NUCLEOTIDE SEQUENCE [LARGE SCALE GENOMIC DNA]</scope>
    <source>
        <strain evidence="6">Lst14</strain>
    </source>
</reference>
<evidence type="ECO:0000256" key="2">
    <source>
        <dbReference type="PROSITE-ProRule" id="PRU00221"/>
    </source>
</evidence>
<dbReference type="SUPFAM" id="SSF50985">
    <property type="entry name" value="RCC1/BLIP-II"/>
    <property type="match status" value="1"/>
</dbReference>
<feature type="compositionally biased region" description="Pro residues" evidence="4">
    <location>
        <begin position="1340"/>
        <end position="1350"/>
    </location>
</feature>
<evidence type="ECO:0000256" key="4">
    <source>
        <dbReference type="SAM" id="MobiDB-lite"/>
    </source>
</evidence>
<feature type="domain" description="B30.2/SPRY" evidence="5">
    <location>
        <begin position="361"/>
        <end position="559"/>
    </location>
</feature>
<dbReference type="InterPro" id="IPR003877">
    <property type="entry name" value="SPRY_dom"/>
</dbReference>
<dbReference type="PANTHER" id="PTHR22870:SF155">
    <property type="entry name" value="E3 UBIQUITIN-PROTEIN LIGASE HERC1-RELATED"/>
    <property type="match status" value="1"/>
</dbReference>
<dbReference type="PROSITE" id="PS50294">
    <property type="entry name" value="WD_REPEATS_REGION"/>
    <property type="match status" value="1"/>
</dbReference>
<dbReference type="Pfam" id="PF25390">
    <property type="entry name" value="WD40_RLD"/>
    <property type="match status" value="1"/>
</dbReference>
<dbReference type="OrthoDB" id="6630072at2759"/>
<feature type="compositionally biased region" description="Low complexity" evidence="4">
    <location>
        <begin position="994"/>
        <end position="1010"/>
    </location>
</feature>
<feature type="compositionally biased region" description="Polar residues" evidence="4">
    <location>
        <begin position="675"/>
        <end position="700"/>
    </location>
</feature>
<feature type="region of interest" description="Disordered" evidence="4">
    <location>
        <begin position="1330"/>
        <end position="1353"/>
    </location>
</feature>
<proteinExistence type="predicted"/>
<dbReference type="SUPFAM" id="SSF50978">
    <property type="entry name" value="WD40 repeat-like"/>
    <property type="match status" value="1"/>
</dbReference>
<dbReference type="SMART" id="SM00320">
    <property type="entry name" value="WD40"/>
    <property type="match status" value="5"/>
</dbReference>
<evidence type="ECO:0000259" key="5">
    <source>
        <dbReference type="PROSITE" id="PS50188"/>
    </source>
</evidence>
<dbReference type="Gene3D" id="2.60.120.920">
    <property type="match status" value="1"/>
</dbReference>
<gene>
    <name evidence="6" type="ORF">LSTR_LSTR012229</name>
</gene>
<feature type="repeat" description="RCC1" evidence="3">
    <location>
        <begin position="1857"/>
        <end position="1911"/>
    </location>
</feature>
<feature type="repeat" description="WD" evidence="2">
    <location>
        <begin position="1427"/>
        <end position="1461"/>
    </location>
</feature>
<evidence type="ECO:0000313" key="7">
    <source>
        <dbReference type="Proteomes" id="UP000291343"/>
    </source>
</evidence>
<dbReference type="InterPro" id="IPR013320">
    <property type="entry name" value="ConA-like_dom_sf"/>
</dbReference>
<dbReference type="PRINTS" id="PR00633">
    <property type="entry name" value="RCCNDNSATION"/>
</dbReference>
<dbReference type="InterPro" id="IPR051210">
    <property type="entry name" value="Ub_ligase/GEF_domain"/>
</dbReference>
<dbReference type="FunFam" id="2.60.120.920:FF:000015">
    <property type="entry name" value="LOW QUALITY PROTEIN: probable E3 ubiquitin-protein ligase HERC1"/>
    <property type="match status" value="1"/>
</dbReference>
<dbReference type="InterPro" id="IPR000408">
    <property type="entry name" value="Reg_chr_condens"/>
</dbReference>
<organism evidence="6 7">
    <name type="scientific">Laodelphax striatellus</name>
    <name type="common">Small brown planthopper</name>
    <name type="synonym">Delphax striatella</name>
    <dbReference type="NCBI Taxonomy" id="195883"/>
    <lineage>
        <taxon>Eukaryota</taxon>
        <taxon>Metazoa</taxon>
        <taxon>Ecdysozoa</taxon>
        <taxon>Arthropoda</taxon>
        <taxon>Hexapoda</taxon>
        <taxon>Insecta</taxon>
        <taxon>Pterygota</taxon>
        <taxon>Neoptera</taxon>
        <taxon>Paraneoptera</taxon>
        <taxon>Hemiptera</taxon>
        <taxon>Auchenorrhyncha</taxon>
        <taxon>Fulgoroidea</taxon>
        <taxon>Delphacidae</taxon>
        <taxon>Criomorphinae</taxon>
        <taxon>Laodelphax</taxon>
    </lineage>
</organism>
<dbReference type="SMR" id="A0A482XI46"/>
<feature type="region of interest" description="Disordered" evidence="4">
    <location>
        <begin position="975"/>
        <end position="1010"/>
    </location>
</feature>
<dbReference type="InterPro" id="IPR001680">
    <property type="entry name" value="WD40_rpt"/>
</dbReference>
<accession>A0A482XI46</accession>
<dbReference type="InterPro" id="IPR058923">
    <property type="entry name" value="RCC1-like_dom"/>
</dbReference>
<feature type="compositionally biased region" description="Basic and acidic residues" evidence="4">
    <location>
        <begin position="975"/>
        <end position="990"/>
    </location>
</feature>
<dbReference type="InterPro" id="IPR001870">
    <property type="entry name" value="B30.2/SPRY"/>
</dbReference>
<feature type="region of interest" description="Disordered" evidence="4">
    <location>
        <begin position="675"/>
        <end position="703"/>
    </location>
</feature>
<dbReference type="Pfam" id="PF00622">
    <property type="entry name" value="SPRY"/>
    <property type="match status" value="1"/>
</dbReference>
<dbReference type="Gene3D" id="2.130.10.10">
    <property type="entry name" value="YVTN repeat-like/Quinoprotein amine dehydrogenase"/>
    <property type="match status" value="1"/>
</dbReference>
<feature type="non-terminal residue" evidence="6">
    <location>
        <position position="2153"/>
    </location>
</feature>
<dbReference type="InterPro" id="IPR009091">
    <property type="entry name" value="RCC1/BLIP-II"/>
</dbReference>
<sequence>MKNSYYVLVWRKHIFRPRCKIHYLKGIGNCFRMDGVNVTIRKRFKSKARRTPVHEQLISSVIGLYDLDPKPDPVHYLHYLKCASMQLKRDIAVSVQELNRIMIESLKANIEHVDKSKHQLILNVFVLNKHYSASDLSHAVSLGLLPVLVKLASSSAEVIYAEELEQSVVQAITDALQSYLSSLLASITTKQIQRPSNDLDMSPVEPVPLSPSEVKSLERNLGDFLGFIRRLTLNPVMRRQLGQQQWIQLLLTLVGVESDSSHVESPLAGTESQVKYDGSQVESLTRVESRVKYDESHVESLTRVESRVESLPRVESLRSQLLALDSLSRVLPQATLESDSADKVVKILFELLSANMWQIPQAIAERNALLREAELDSQMERLTGTAVNDENVPIYDTSFDVDKCLCCTVENEHTLVHGNGGRGYGLGNTPFTSGCYQWTFQIVKEQQGNEGTCVGISVWPVKDYCHRTTEDMWLYRAYSGNLYHGGELPLCLPSYTVGDRITAILDMDSRTLSLAKNHDEPVLAFQDIDTFAPLYPCVRMCDMQVRTAPRELMAGEPDCAPHAVVLVESYIQLIRTLHNADKWTVKVNACLQQMLARAGELMPEKKEEPGEQPSPDPEDTSAAAEWVDAVCVGAWAALAVVGGVDRGLRVGGACVDRVTGRGRASFDTMCESVFSASTPQPSPQRNNVQGSGSASTSTGRDQTDVRDSVTLRLALDKLTKCEAQALRLVFLQFGALKTLSALLSCGQYAELLLVPCETAADNKEEKAGCSDSLKSEREAIDESELREAVRYTLKCFVDKSIESCQMPWVTSLADLERGTSLLYSTHVTRSMEHRYRLGHMEELVRSLATNVSATLKTPHSQLSNYLPTNHNTPSTSRKPSASPFPVSTSLHDLTTTDLDEGRTATELLFSGAGALKWSGGGSRARACAAAAKGARSGGRSPSPPPPLAIAAPLLEMGFTLRHVQKALRAIGIAERDRERARESVRGEARPLVRSSSSSASSSSSPPGVSSSVAMGGGAGGYCNLCAEYVESFGHFETKHPGCGAPANNSVGGQACGRPAMVSSTATLYALCNECRERQLVDRGSQSALLFQPDEEEADCDRPELLSMWMDTPTGCLADQSEALDNYYKVYATGSMNSKQLNANPLGQLVMLQTSIQERIALLQRISHKVQVTVARSTVMNAVSLLSFSGLTCSISSALAGVGLSDAHKLVRLMGLTAGGHIVSDGVVGGGGAMTSSPQSQLVTSRLNSGFQLALPLSPATTTSLSCLASCLTAVASCDVNASQLVILMCANELMKVAIYGFTSNSLSTFAVTQALVSLLTKHGGTSLTSSYQDEGGVASSPPPAGTPPLASPLNSPLEAKSSPLLLSNALAACVLSNRLESVHRQWATQQLLKCLSSKSPNVPLHAMDSLNMADLTSVMDSATSAVFQGHEDRVACLAWQSEQGVLASSGYDSTVRIWSVSKWSLEQGLVFRLSENVYGSQLNGQLIDQLGWSPSKKFIAASMENTINIWYLPEICNNGNEYFIESQFAQITCLCWPKTRQSVETEAEHLLVGQTNGTVTMVIVQAGLILKEELVHCSQKFTSVSHIVWLDEDKNFAVGFNDGTVKIGHKSPNFDTETIMAHQTAVSAMAWDPRSEYLATCGGDDKVCRIWQHYDKTRQTRFQLSHSQVPISLAWSPVIGETLLLCVGTDHGVIHVWLLPLDGHNQPIASSQSQQPSQHNSQPISLHTIQVGEWAWLHAISTAAHTAQALVTRSPFPAQFLRQKRSSIDQDQDSSDAYSNSSWSLNADMQIISWVTQFPNDWQINGKFEAYLWGSGTHGQLAEAGNSSIEPTLVESFSSAQQIVCGQNCTFVVQANGTVLSCGEGNYGRLGQGHSDDLNSLSIISTLQGFVIVEVATSCGSDGHSLALAESGEVFSWGDGDYGKLGHGNTDRQRRPRQIEALQSEDVVQVACGFKHSAAVTSDGKLFTFGNGDYGRLGHGMCLNKSVPERVLGGLGGAGVGQVACGLNHTVCVASDGATVWSFGDTDYGKLGLGHCTTKTTPQKVEALAGETIKKVCCGTQFTVFLSQDGKVWTCGMERLIGQPDCRQRGANRPQLLPALAGEQIVDVCVGAEHALALSGAGQVWAWGNNADAQLGLGHSAVVREPQLVTALN</sequence>
<dbReference type="InterPro" id="IPR036322">
    <property type="entry name" value="WD40_repeat_dom_sf"/>
</dbReference>
<dbReference type="PROSITE" id="PS50188">
    <property type="entry name" value="B302_SPRY"/>
    <property type="match status" value="1"/>
</dbReference>
<protein>
    <recommendedName>
        <fullName evidence="5">B30.2/SPRY domain-containing protein</fullName>
    </recommendedName>
</protein>
<dbReference type="PANTHER" id="PTHR22870">
    <property type="entry name" value="REGULATOR OF CHROMOSOME CONDENSATION"/>
    <property type="match status" value="1"/>
</dbReference>
<feature type="repeat" description="RCC1" evidence="3">
    <location>
        <begin position="2018"/>
        <end position="2069"/>
    </location>
</feature>
<keyword evidence="7" id="KW-1185">Reference proteome</keyword>
<dbReference type="Proteomes" id="UP000291343">
    <property type="component" value="Unassembled WGS sequence"/>
</dbReference>
<feature type="region of interest" description="Disordered" evidence="4">
    <location>
        <begin position="858"/>
        <end position="886"/>
    </location>
</feature>
<dbReference type="InterPro" id="IPR015943">
    <property type="entry name" value="WD40/YVTN_repeat-like_dom_sf"/>
</dbReference>
<dbReference type="SUPFAM" id="SSF49899">
    <property type="entry name" value="Concanavalin A-like lectins/glucanases"/>
    <property type="match status" value="1"/>
</dbReference>
<dbReference type="InterPro" id="IPR043136">
    <property type="entry name" value="B30.2/SPRY_sf"/>
</dbReference>
<feature type="repeat" description="RCC1" evidence="3">
    <location>
        <begin position="2122"/>
        <end position="2153"/>
    </location>
</feature>
<dbReference type="PROSITE" id="PS50012">
    <property type="entry name" value="RCC1_3"/>
    <property type="match status" value="7"/>
</dbReference>
<comment type="caution">
    <text evidence="6">The sequence shown here is derived from an EMBL/GenBank/DDBJ whole genome shotgun (WGS) entry which is preliminary data.</text>
</comment>
<feature type="repeat" description="RCC1" evidence="3">
    <location>
        <begin position="1912"/>
        <end position="1963"/>
    </location>
</feature>
<feature type="repeat" description="RCC1" evidence="3">
    <location>
        <begin position="2070"/>
        <end position="2121"/>
    </location>
</feature>
<evidence type="ECO:0000256" key="3">
    <source>
        <dbReference type="PROSITE-ProRule" id="PRU00235"/>
    </source>
</evidence>
<feature type="repeat" description="RCC1" evidence="3">
    <location>
        <begin position="1964"/>
        <end position="2016"/>
    </location>
</feature>
<keyword evidence="2" id="KW-0853">WD repeat</keyword>
<dbReference type="SMART" id="SM00449">
    <property type="entry name" value="SPRY"/>
    <property type="match status" value="1"/>
</dbReference>
<name>A0A482XI46_LAOST</name>
<keyword evidence="1" id="KW-0677">Repeat</keyword>
<dbReference type="PROSITE" id="PS00626">
    <property type="entry name" value="RCC1_2"/>
    <property type="match status" value="2"/>
</dbReference>
<feature type="repeat" description="RCC1" evidence="3">
    <location>
        <begin position="1808"/>
        <end position="1856"/>
    </location>
</feature>
<dbReference type="Pfam" id="PF00400">
    <property type="entry name" value="WD40"/>
    <property type="match status" value="2"/>
</dbReference>
<feature type="repeat" description="WD" evidence="2">
    <location>
        <begin position="1619"/>
        <end position="1652"/>
    </location>
</feature>
<dbReference type="EMBL" id="QKKF02009328">
    <property type="protein sequence ID" value="RZF45317.1"/>
    <property type="molecule type" value="Genomic_DNA"/>
</dbReference>
<feature type="region of interest" description="Disordered" evidence="4">
    <location>
        <begin position="601"/>
        <end position="622"/>
    </location>
</feature>